<sequence length="151" mass="16176">MSDSSNESPKARSEQRPSVESQPQSQPQPQRKPSGRGRSRSNRRSPSVSTVSDDGPEEIPANEDKRRKRKNKKRQNPLPAVDEAESTGREVTETGGGAVQKSGGSGGAAAQEDKPSGGGDKPLKLRLDLNLDADIRLTAKVHGDVTLSLLR</sequence>
<evidence type="ECO:0000313" key="2">
    <source>
        <dbReference type="EMBL" id="KAF7776510.1"/>
    </source>
</evidence>
<name>A0A8H7F432_AGABI</name>
<feature type="compositionally biased region" description="Gly residues" evidence="1">
    <location>
        <begin position="94"/>
        <end position="107"/>
    </location>
</feature>
<evidence type="ECO:0000256" key="1">
    <source>
        <dbReference type="SAM" id="MobiDB-lite"/>
    </source>
</evidence>
<feature type="region of interest" description="Disordered" evidence="1">
    <location>
        <begin position="1"/>
        <end position="124"/>
    </location>
</feature>
<dbReference type="AlphaFoldDB" id="A0A8H7F432"/>
<dbReference type="PANTHER" id="PTHR35587">
    <property type="entry name" value="EXPRESSED PROTEIN"/>
    <property type="match status" value="1"/>
</dbReference>
<dbReference type="PANTHER" id="PTHR35587:SF4">
    <property type="match status" value="1"/>
</dbReference>
<dbReference type="EMBL" id="JABXXO010000006">
    <property type="protein sequence ID" value="KAF7776510.1"/>
    <property type="molecule type" value="Genomic_DNA"/>
</dbReference>
<proteinExistence type="predicted"/>
<reference evidence="2 3" key="1">
    <citation type="journal article" name="Sci. Rep.">
        <title>Telomere-to-telomere assembled and centromere annotated genomes of the two main subspecies of the button mushroom Agaricus bisporus reveal especially polymorphic chromosome ends.</title>
        <authorList>
            <person name="Sonnenberg A.S.M."/>
            <person name="Sedaghat-Telgerd N."/>
            <person name="Lavrijssen B."/>
            <person name="Ohm R.A."/>
            <person name="Hendrickx P.M."/>
            <person name="Scholtmeijer K."/>
            <person name="Baars J.J.P."/>
            <person name="van Peer A."/>
        </authorList>
    </citation>
    <scope>NUCLEOTIDE SEQUENCE [LARGE SCALE GENOMIC DNA]</scope>
    <source>
        <strain evidence="2 3">H119_p4</strain>
    </source>
</reference>
<gene>
    <name evidence="2" type="ORF">Agabi119p4_4903</name>
</gene>
<dbReference type="Proteomes" id="UP000629468">
    <property type="component" value="Unassembled WGS sequence"/>
</dbReference>
<evidence type="ECO:0000313" key="3">
    <source>
        <dbReference type="Proteomes" id="UP000629468"/>
    </source>
</evidence>
<feature type="compositionally biased region" description="Basic residues" evidence="1">
    <location>
        <begin position="66"/>
        <end position="75"/>
    </location>
</feature>
<feature type="compositionally biased region" description="Basic and acidic residues" evidence="1">
    <location>
        <begin position="111"/>
        <end position="124"/>
    </location>
</feature>
<protein>
    <submittedName>
        <fullName evidence="2">Uncharacterized protein</fullName>
    </submittedName>
</protein>
<accession>A0A8H7F432</accession>
<feature type="compositionally biased region" description="Basic residues" evidence="1">
    <location>
        <begin position="33"/>
        <end position="43"/>
    </location>
</feature>
<comment type="caution">
    <text evidence="2">The sequence shown here is derived from an EMBL/GenBank/DDBJ whole genome shotgun (WGS) entry which is preliminary data.</text>
</comment>
<organism evidence="2 3">
    <name type="scientific">Agaricus bisporus var. burnettii</name>
    <dbReference type="NCBI Taxonomy" id="192524"/>
    <lineage>
        <taxon>Eukaryota</taxon>
        <taxon>Fungi</taxon>
        <taxon>Dikarya</taxon>
        <taxon>Basidiomycota</taxon>
        <taxon>Agaricomycotina</taxon>
        <taxon>Agaricomycetes</taxon>
        <taxon>Agaricomycetidae</taxon>
        <taxon>Agaricales</taxon>
        <taxon>Agaricineae</taxon>
        <taxon>Agaricaceae</taxon>
        <taxon>Agaricus</taxon>
    </lineage>
</organism>
<feature type="compositionally biased region" description="Low complexity" evidence="1">
    <location>
        <begin position="18"/>
        <end position="32"/>
    </location>
</feature>